<proteinExistence type="predicted"/>
<organism evidence="3 4">
    <name type="scientific">Helianthus annuus</name>
    <name type="common">Common sunflower</name>
    <dbReference type="NCBI Taxonomy" id="4232"/>
    <lineage>
        <taxon>Eukaryota</taxon>
        <taxon>Viridiplantae</taxon>
        <taxon>Streptophyta</taxon>
        <taxon>Embryophyta</taxon>
        <taxon>Tracheophyta</taxon>
        <taxon>Spermatophyta</taxon>
        <taxon>Magnoliopsida</taxon>
        <taxon>eudicotyledons</taxon>
        <taxon>Gunneridae</taxon>
        <taxon>Pentapetalae</taxon>
        <taxon>asterids</taxon>
        <taxon>campanulids</taxon>
        <taxon>Asterales</taxon>
        <taxon>Asteraceae</taxon>
        <taxon>Asteroideae</taxon>
        <taxon>Heliantheae alliance</taxon>
        <taxon>Heliantheae</taxon>
        <taxon>Helianthus</taxon>
    </lineage>
</organism>
<dbReference type="EMBL" id="CM007906">
    <property type="protein sequence ID" value="OTF87679.1"/>
    <property type="molecule type" value="Genomic_DNA"/>
</dbReference>
<feature type="domain" description="F-box" evidence="1">
    <location>
        <begin position="15"/>
        <end position="55"/>
    </location>
</feature>
<dbReference type="SUPFAM" id="SSF81383">
    <property type="entry name" value="F-box domain"/>
    <property type="match status" value="1"/>
</dbReference>
<evidence type="ECO:0000313" key="4">
    <source>
        <dbReference type="Proteomes" id="UP000215914"/>
    </source>
</evidence>
<keyword evidence="4" id="KW-1185">Reference proteome</keyword>
<dbReference type="Gene3D" id="1.20.1280.50">
    <property type="match status" value="1"/>
</dbReference>
<dbReference type="EMBL" id="MNCJ02000332">
    <property type="protein sequence ID" value="KAF5757130.1"/>
    <property type="molecule type" value="Genomic_DNA"/>
</dbReference>
<sequence length="95" mass="10998">MSSIGENVDDLLSMLPEEIVSHILSLMPTKYAVRTSVLSKKWRYVWMSVTNLEFAYPGGHPFNKFTFTKLEDWDDNNFTRFVDRCKASKSKISLS</sequence>
<dbReference type="InterPro" id="IPR001810">
    <property type="entry name" value="F-box_dom"/>
</dbReference>
<evidence type="ECO:0000313" key="2">
    <source>
        <dbReference type="EMBL" id="KAF5757130.1"/>
    </source>
</evidence>
<evidence type="ECO:0000313" key="3">
    <source>
        <dbReference type="EMBL" id="OTF87679.1"/>
    </source>
</evidence>
<dbReference type="PANTHER" id="PTHR32212">
    <property type="entry name" value="CYCLIN-LIKE F-BOX"/>
    <property type="match status" value="1"/>
</dbReference>
<dbReference type="CDD" id="cd22160">
    <property type="entry name" value="F-box_AtFBL13-like"/>
    <property type="match status" value="1"/>
</dbReference>
<protein>
    <submittedName>
        <fullName evidence="2">F-box domain, leucine-rich repeat domain superfamily, F-box-like domain superfamily</fullName>
    </submittedName>
    <submittedName>
        <fullName evidence="3">Putative F-box domain-containing protein</fullName>
    </submittedName>
</protein>
<gene>
    <name evidence="3" type="ORF">HannXRQ_Chr17g0564541</name>
    <name evidence="2" type="ORF">HanXRQr2_Chr17g0823021</name>
</gene>
<dbReference type="Gramene" id="mRNA:HanXRQr2_Chr17g0823021">
    <property type="protein sequence ID" value="CDS:HanXRQr2_Chr17g0823021.1"/>
    <property type="gene ID" value="HanXRQr2_Chr17g0823021"/>
</dbReference>
<reference evidence="3" key="2">
    <citation type="submission" date="2017-02" db="EMBL/GenBank/DDBJ databases">
        <title>Sunflower complete genome.</title>
        <authorList>
            <person name="Langlade N."/>
            <person name="Munos S."/>
        </authorList>
    </citation>
    <scope>NUCLEOTIDE SEQUENCE [LARGE SCALE GENOMIC DNA]</scope>
    <source>
        <tissue evidence="3">Leaves</tissue>
    </source>
</reference>
<reference evidence="2" key="3">
    <citation type="submission" date="2020-06" db="EMBL/GenBank/DDBJ databases">
        <title>Helianthus annuus Genome sequencing and assembly Release 2.</title>
        <authorList>
            <person name="Gouzy J."/>
            <person name="Langlade N."/>
            <person name="Munos S."/>
        </authorList>
    </citation>
    <scope>NUCLEOTIDE SEQUENCE</scope>
    <source>
        <tissue evidence="2">Leaves</tissue>
    </source>
</reference>
<evidence type="ECO:0000259" key="1">
    <source>
        <dbReference type="SMART" id="SM00256"/>
    </source>
</evidence>
<dbReference type="PANTHER" id="PTHR32212:SF384">
    <property type="entry name" value="F-BOX DOMAIN, FBD DOMAIN, LEUCINE-RICH REPEAT DOMAIN, L DOMAIN-LIKE PROTEIN-RELATED"/>
    <property type="match status" value="1"/>
</dbReference>
<dbReference type="SMART" id="SM00256">
    <property type="entry name" value="FBOX"/>
    <property type="match status" value="1"/>
</dbReference>
<reference evidence="2 4" key="1">
    <citation type="journal article" date="2017" name="Nature">
        <title>The sunflower genome provides insights into oil metabolism, flowering and Asterid evolution.</title>
        <authorList>
            <person name="Badouin H."/>
            <person name="Gouzy J."/>
            <person name="Grassa C.J."/>
            <person name="Murat F."/>
            <person name="Staton S.E."/>
            <person name="Cottret L."/>
            <person name="Lelandais-Briere C."/>
            <person name="Owens G.L."/>
            <person name="Carrere S."/>
            <person name="Mayjonade B."/>
            <person name="Legrand L."/>
            <person name="Gill N."/>
            <person name="Kane N.C."/>
            <person name="Bowers J.E."/>
            <person name="Hubner S."/>
            <person name="Bellec A."/>
            <person name="Berard A."/>
            <person name="Berges H."/>
            <person name="Blanchet N."/>
            <person name="Boniface M.C."/>
            <person name="Brunel D."/>
            <person name="Catrice O."/>
            <person name="Chaidir N."/>
            <person name="Claudel C."/>
            <person name="Donnadieu C."/>
            <person name="Faraut T."/>
            <person name="Fievet G."/>
            <person name="Helmstetter N."/>
            <person name="King M."/>
            <person name="Knapp S.J."/>
            <person name="Lai Z."/>
            <person name="Le Paslier M.C."/>
            <person name="Lippi Y."/>
            <person name="Lorenzon L."/>
            <person name="Mandel J.R."/>
            <person name="Marage G."/>
            <person name="Marchand G."/>
            <person name="Marquand E."/>
            <person name="Bret-Mestries E."/>
            <person name="Morien E."/>
            <person name="Nambeesan S."/>
            <person name="Nguyen T."/>
            <person name="Pegot-Espagnet P."/>
            <person name="Pouilly N."/>
            <person name="Raftis F."/>
            <person name="Sallet E."/>
            <person name="Schiex T."/>
            <person name="Thomas J."/>
            <person name="Vandecasteele C."/>
            <person name="Vares D."/>
            <person name="Vear F."/>
            <person name="Vautrin S."/>
            <person name="Crespi M."/>
            <person name="Mangin B."/>
            <person name="Burke J.M."/>
            <person name="Salse J."/>
            <person name="Munos S."/>
            <person name="Vincourt P."/>
            <person name="Rieseberg L.H."/>
            <person name="Langlade N.B."/>
        </authorList>
    </citation>
    <scope>NUCLEOTIDE SEQUENCE [LARGE SCALE GENOMIC DNA]</scope>
    <source>
        <strain evidence="4">cv. SF193</strain>
        <tissue evidence="2">Leaves</tissue>
    </source>
</reference>
<dbReference type="InParanoid" id="A0A251RXP4"/>
<dbReference type="InterPro" id="IPR036047">
    <property type="entry name" value="F-box-like_dom_sf"/>
</dbReference>
<dbReference type="AlphaFoldDB" id="A0A251RXP4"/>
<dbReference type="InterPro" id="IPR053781">
    <property type="entry name" value="F-box_AtFBL13-like"/>
</dbReference>
<dbReference type="Proteomes" id="UP000215914">
    <property type="component" value="Chromosome 17"/>
</dbReference>
<name>A0A251RXP4_HELAN</name>
<dbReference type="Pfam" id="PF00646">
    <property type="entry name" value="F-box"/>
    <property type="match status" value="1"/>
</dbReference>
<accession>A0A251RXP4</accession>